<dbReference type="InterPro" id="IPR038479">
    <property type="entry name" value="Transthyretin-like_sf"/>
</dbReference>
<name>A0A915EQJ3_9BILA</name>
<sequence>MVVQQCLSSLTGAVPMHLSETVEQNRLGRDDQLADAKTDANGNFNLDGGIGSIFNMNVHFKIYHDCDRGILPCQRKVNLGIPSDYTTRTSTVTSSLMRKPAVSIEDISTIYGWLTKFKTSQGEANAIDVGLLQTWQEQVLRGIEQVQAGQHLQMDETGLFWQLLPRISNGSSKQTFAFRGSP</sequence>
<comment type="similarity">
    <text evidence="2">Belongs to the nematode transthyretin-like family.</text>
</comment>
<keyword evidence="4" id="KW-0732">Signal</keyword>
<dbReference type="Proteomes" id="UP000887574">
    <property type="component" value="Unplaced"/>
</dbReference>
<keyword evidence="5" id="KW-1185">Reference proteome</keyword>
<dbReference type="PANTHER" id="PTHR21700:SF112">
    <property type="entry name" value="TRANSTHYRETIN-RELATED FAMILY DOMAIN"/>
    <property type="match status" value="1"/>
</dbReference>
<evidence type="ECO:0000313" key="5">
    <source>
        <dbReference type="Proteomes" id="UP000887574"/>
    </source>
</evidence>
<protein>
    <submittedName>
        <fullName evidence="6">Transposase</fullName>
    </submittedName>
</protein>
<dbReference type="GO" id="GO:0009986">
    <property type="term" value="C:cell surface"/>
    <property type="evidence" value="ECO:0007669"/>
    <property type="project" value="InterPro"/>
</dbReference>
<dbReference type="Pfam" id="PF01060">
    <property type="entry name" value="TTR-52"/>
    <property type="match status" value="1"/>
</dbReference>
<dbReference type="AlphaFoldDB" id="A0A915EQJ3"/>
<organism evidence="5 6">
    <name type="scientific">Ditylenchus dipsaci</name>
    <dbReference type="NCBI Taxonomy" id="166011"/>
    <lineage>
        <taxon>Eukaryota</taxon>
        <taxon>Metazoa</taxon>
        <taxon>Ecdysozoa</taxon>
        <taxon>Nematoda</taxon>
        <taxon>Chromadorea</taxon>
        <taxon>Rhabditida</taxon>
        <taxon>Tylenchina</taxon>
        <taxon>Tylenchomorpha</taxon>
        <taxon>Sphaerularioidea</taxon>
        <taxon>Anguinidae</taxon>
        <taxon>Anguininae</taxon>
        <taxon>Ditylenchus</taxon>
    </lineage>
</organism>
<dbReference type="GO" id="GO:0005576">
    <property type="term" value="C:extracellular region"/>
    <property type="evidence" value="ECO:0007669"/>
    <property type="project" value="UniProtKB-SubCell"/>
</dbReference>
<dbReference type="WBParaSite" id="jg8742">
    <property type="protein sequence ID" value="jg8742"/>
    <property type="gene ID" value="jg8742"/>
</dbReference>
<evidence type="ECO:0000256" key="4">
    <source>
        <dbReference type="ARBA" id="ARBA00022729"/>
    </source>
</evidence>
<dbReference type="PANTHER" id="PTHR21700">
    <property type="entry name" value="TRANSTHYRETIN-LIKE FAMILY PROTEIN-RELATED"/>
    <property type="match status" value="1"/>
</dbReference>
<evidence type="ECO:0000256" key="1">
    <source>
        <dbReference type="ARBA" id="ARBA00004613"/>
    </source>
</evidence>
<reference evidence="6" key="1">
    <citation type="submission" date="2022-11" db="UniProtKB">
        <authorList>
            <consortium name="WormBaseParasite"/>
        </authorList>
    </citation>
    <scope>IDENTIFICATION</scope>
</reference>
<accession>A0A915EQJ3</accession>
<evidence type="ECO:0000313" key="6">
    <source>
        <dbReference type="WBParaSite" id="jg8742"/>
    </source>
</evidence>
<dbReference type="InterPro" id="IPR001534">
    <property type="entry name" value="Transthyretin-like"/>
</dbReference>
<evidence type="ECO:0000256" key="2">
    <source>
        <dbReference type="ARBA" id="ARBA00010112"/>
    </source>
</evidence>
<evidence type="ECO:0000256" key="3">
    <source>
        <dbReference type="ARBA" id="ARBA00022525"/>
    </source>
</evidence>
<dbReference type="Gene3D" id="2.60.40.3330">
    <property type="match status" value="1"/>
</dbReference>
<proteinExistence type="inferred from homology"/>
<comment type="subcellular location">
    <subcellularLocation>
        <location evidence="1">Secreted</location>
    </subcellularLocation>
</comment>
<keyword evidence="3" id="KW-0964">Secreted</keyword>